<protein>
    <submittedName>
        <fullName evidence="1">Uncharacterized protein</fullName>
    </submittedName>
</protein>
<dbReference type="Proteomes" id="UP000011728">
    <property type="component" value="Plasmid Csp_135p"/>
</dbReference>
<name>M1MP57_9CLOT</name>
<reference evidence="1 2" key="1">
    <citation type="submission" date="2013-02" db="EMBL/GenBank/DDBJ databases">
        <title>Genome sequence of Clostridium saccharoperbutylacetonicum N1-4(HMT).</title>
        <authorList>
            <person name="Poehlein A."/>
            <person name="Daniel R."/>
        </authorList>
    </citation>
    <scope>NUCLEOTIDE SEQUENCE [LARGE SCALE GENOMIC DNA]</scope>
    <source>
        <strain evidence="2">N1-4(HMT)</strain>
        <plasmid evidence="2">Plasmid Csp_135p</plasmid>
    </source>
</reference>
<keyword evidence="1" id="KW-0614">Plasmid</keyword>
<dbReference type="EMBL" id="CP004122">
    <property type="protein sequence ID" value="AGF59634.1"/>
    <property type="molecule type" value="Genomic_DNA"/>
</dbReference>
<dbReference type="KEGG" id="csr:Cspa_135p00740"/>
<accession>M1MP57</accession>
<organism evidence="1 2">
    <name type="scientific">Clostridium saccharoperbutylacetonicum N1-4(HMT)</name>
    <dbReference type="NCBI Taxonomy" id="931276"/>
    <lineage>
        <taxon>Bacteria</taxon>
        <taxon>Bacillati</taxon>
        <taxon>Bacillota</taxon>
        <taxon>Clostridia</taxon>
        <taxon>Eubacteriales</taxon>
        <taxon>Clostridiaceae</taxon>
        <taxon>Clostridium</taxon>
    </lineage>
</organism>
<dbReference type="AlphaFoldDB" id="M1MP57"/>
<dbReference type="PATRIC" id="fig|931276.5.peg.5960"/>
<geneLocation type="plasmid" evidence="1 2">
    <name>Csp_135p</name>
</geneLocation>
<dbReference type="RefSeq" id="WP_015395941.1">
    <property type="nucleotide sequence ID" value="NC_020292.1"/>
</dbReference>
<dbReference type="HOGENOM" id="CLU_672130_0_0_9"/>
<evidence type="ECO:0000313" key="2">
    <source>
        <dbReference type="Proteomes" id="UP000011728"/>
    </source>
</evidence>
<sequence>MKNVIINNIPSANRKNFGYKSINRSDEHNENQNEILADILDLYNKTNAIERLLNRNMDFIKEENTYLTSLNKIMLQKYNDLLTQYEDFKNSATERRLLITPSSCTTDDRNYGAVIETKTSSITKRPTLKVSKFVIFDEAADSVYLPDTLNVTIINEDSNGIITESDNDIYSPFYKDENLYWTRRVVTDNSVEKLTTNYVITLPEEIMTTPLMNELYINPFLCKVTKVYCRYGDSAAWDLIDGLNYNPATANAGINSQDSDIESIRPFKLNFESRKINQIKITVEASRYTEVESNYRTFLYGLKEVTGFINYYSDYETSSFEFETKIPDTDGYEITGIKPYFNNGSDSSMYYEDFNYDFFYKDNNDEYHKITDTFPFTPATSNIKVKCIFGESYDEMNIRKIEIIYKKNS</sequence>
<evidence type="ECO:0000313" key="1">
    <source>
        <dbReference type="EMBL" id="AGF59634.1"/>
    </source>
</evidence>
<proteinExistence type="predicted"/>
<gene>
    <name evidence="1" type="ORF">Cspa_135p00740</name>
</gene>
<keyword evidence="2" id="KW-1185">Reference proteome</keyword>